<dbReference type="AlphaFoldDB" id="A0A8C9UCD8"/>
<protein>
    <submittedName>
        <fullName evidence="2">Uncharacterized protein</fullName>
    </submittedName>
</protein>
<keyword evidence="3" id="KW-1185">Reference proteome</keyword>
<proteinExistence type="predicted"/>
<dbReference type="Ensembl" id="ENSSCAT00000012939.1">
    <property type="protein sequence ID" value="ENSSCAP00000011464.1"/>
    <property type="gene ID" value="ENSSCAG00000008600.1"/>
</dbReference>
<organism evidence="2 3">
    <name type="scientific">Serinus canaria</name>
    <name type="common">Island canary</name>
    <name type="synonym">Fringilla canaria</name>
    <dbReference type="NCBI Taxonomy" id="9135"/>
    <lineage>
        <taxon>Eukaryota</taxon>
        <taxon>Metazoa</taxon>
        <taxon>Chordata</taxon>
        <taxon>Craniata</taxon>
        <taxon>Vertebrata</taxon>
        <taxon>Euteleostomi</taxon>
        <taxon>Archelosauria</taxon>
        <taxon>Archosauria</taxon>
        <taxon>Dinosauria</taxon>
        <taxon>Saurischia</taxon>
        <taxon>Theropoda</taxon>
        <taxon>Coelurosauria</taxon>
        <taxon>Aves</taxon>
        <taxon>Neognathae</taxon>
        <taxon>Neoaves</taxon>
        <taxon>Telluraves</taxon>
        <taxon>Australaves</taxon>
        <taxon>Passeriformes</taxon>
        <taxon>Passeroidea</taxon>
        <taxon>Fringillidae</taxon>
        <taxon>Carduelinae</taxon>
        <taxon>Serinus</taxon>
    </lineage>
</organism>
<dbReference type="GeneTree" id="ENSGT01150000287455"/>
<sequence>MLHLRLLFPVQGTLQHQLREEFAIRLLLDVQGEVGVGAQPVGAHSIGAHVGVLRALQGEARSHRGRLGDAQGAVSGGEARGVVIQIQDLHFQAEELQGVLCHHLHRQHAAGSCSAQTLAVQPLAHHQRAAVQAHVDLHFLTLGQGRGQSSQHPNHCKHTEQTIRPLDHHRITTPGQDLRLGRKPKPPTWQTHTH</sequence>
<feature type="compositionally biased region" description="Basic and acidic residues" evidence="1">
    <location>
        <begin position="157"/>
        <end position="170"/>
    </location>
</feature>
<evidence type="ECO:0000313" key="3">
    <source>
        <dbReference type="Proteomes" id="UP000694409"/>
    </source>
</evidence>
<accession>A0A8C9UCD8</accession>
<reference evidence="2" key="1">
    <citation type="submission" date="2025-08" db="UniProtKB">
        <authorList>
            <consortium name="Ensembl"/>
        </authorList>
    </citation>
    <scope>IDENTIFICATION</scope>
</reference>
<name>A0A8C9UCD8_SERCA</name>
<evidence type="ECO:0000256" key="1">
    <source>
        <dbReference type="SAM" id="MobiDB-lite"/>
    </source>
</evidence>
<evidence type="ECO:0000313" key="2">
    <source>
        <dbReference type="Ensembl" id="ENSSCAP00000011464.1"/>
    </source>
</evidence>
<feature type="region of interest" description="Disordered" evidence="1">
    <location>
        <begin position="144"/>
        <end position="194"/>
    </location>
</feature>
<dbReference type="OMA" id="DHHRITT"/>
<dbReference type="Proteomes" id="UP000694409">
    <property type="component" value="Unassembled WGS sequence"/>
</dbReference>
<reference evidence="2" key="2">
    <citation type="submission" date="2025-09" db="UniProtKB">
        <authorList>
            <consortium name="Ensembl"/>
        </authorList>
    </citation>
    <scope>IDENTIFICATION</scope>
</reference>